<dbReference type="Gene3D" id="2.30.110.10">
    <property type="entry name" value="Electron Transport, Fmn-binding Protein, Chain A"/>
    <property type="match status" value="1"/>
</dbReference>
<dbReference type="Pfam" id="PF12900">
    <property type="entry name" value="Pyridox_ox_2"/>
    <property type="match status" value="1"/>
</dbReference>
<gene>
    <name evidence="1" type="ORF">IAD36_07665</name>
</gene>
<dbReference type="PANTHER" id="PTHR34071">
    <property type="entry name" value="5-NITROIMIDAZOLE ANTIBIOTICS RESISTANCE PROTEIN, NIMA-FAMILY-RELATED PROTEIN-RELATED"/>
    <property type="match status" value="1"/>
</dbReference>
<dbReference type="Proteomes" id="UP000824238">
    <property type="component" value="Unassembled WGS sequence"/>
</dbReference>
<comment type="caution">
    <text evidence="1">The sequence shown here is derived from an EMBL/GenBank/DDBJ whole genome shotgun (WGS) entry which is preliminary data.</text>
</comment>
<proteinExistence type="predicted"/>
<dbReference type="InterPro" id="IPR012349">
    <property type="entry name" value="Split_barrel_FMN-bd"/>
</dbReference>
<dbReference type="PANTHER" id="PTHR34071:SF2">
    <property type="entry name" value="FLAVIN-NUCLEOTIDE-BINDING PROTEIN"/>
    <property type="match status" value="1"/>
</dbReference>
<evidence type="ECO:0000313" key="1">
    <source>
        <dbReference type="EMBL" id="HIR55451.1"/>
    </source>
</evidence>
<dbReference type="InterPro" id="IPR024747">
    <property type="entry name" value="Pyridox_Oxase-rel"/>
</dbReference>
<accession>A0A9D1DMA3</accession>
<evidence type="ECO:0000313" key="2">
    <source>
        <dbReference type="Proteomes" id="UP000824238"/>
    </source>
</evidence>
<organism evidence="1 2">
    <name type="scientific">Candidatus Scatomorpha intestinigallinarum</name>
    <dbReference type="NCBI Taxonomy" id="2840923"/>
    <lineage>
        <taxon>Bacteria</taxon>
        <taxon>Bacillati</taxon>
        <taxon>Bacillota</taxon>
        <taxon>Clostridia</taxon>
        <taxon>Eubacteriales</taxon>
        <taxon>Candidatus Scatomorpha</taxon>
    </lineage>
</organism>
<dbReference type="SUPFAM" id="SSF50475">
    <property type="entry name" value="FMN-binding split barrel"/>
    <property type="match status" value="1"/>
</dbReference>
<name>A0A9D1DMA3_9FIRM</name>
<dbReference type="AlphaFoldDB" id="A0A9D1DMA3"/>
<protein>
    <submittedName>
        <fullName evidence="1">Pyridoxamine 5'-phosphate oxidase family protein</fullName>
    </submittedName>
</protein>
<reference evidence="1" key="2">
    <citation type="journal article" date="2021" name="PeerJ">
        <title>Extensive microbial diversity within the chicken gut microbiome revealed by metagenomics and culture.</title>
        <authorList>
            <person name="Gilroy R."/>
            <person name="Ravi A."/>
            <person name="Getino M."/>
            <person name="Pursley I."/>
            <person name="Horton D.L."/>
            <person name="Alikhan N.F."/>
            <person name="Baker D."/>
            <person name="Gharbi K."/>
            <person name="Hall N."/>
            <person name="Watson M."/>
            <person name="Adriaenssens E.M."/>
            <person name="Foster-Nyarko E."/>
            <person name="Jarju S."/>
            <person name="Secka A."/>
            <person name="Antonio M."/>
            <person name="Oren A."/>
            <person name="Chaudhuri R.R."/>
            <person name="La Ragione R."/>
            <person name="Hildebrand F."/>
            <person name="Pallen M.J."/>
        </authorList>
    </citation>
    <scope>NUCLEOTIDE SEQUENCE</scope>
    <source>
        <strain evidence="1">ChiGjej3B3-7149</strain>
    </source>
</reference>
<sequence>MFRNMRRGRQALPEAESLAILARGSHGVLAVLGDEGWPYAVPLNYLWHEGSLYFHCARAGHKYEAVKACPRASFCVVDSSEVVPEDYSTDYRSVIVFGRVRELTESAEKRRAIELLAQKFAPDDSAEHRAAAIDGYWDSLCVLELRAEHLSGKESAALAEKRRGE</sequence>
<reference evidence="1" key="1">
    <citation type="submission" date="2020-10" db="EMBL/GenBank/DDBJ databases">
        <authorList>
            <person name="Gilroy R."/>
        </authorList>
    </citation>
    <scope>NUCLEOTIDE SEQUENCE</scope>
    <source>
        <strain evidence="1">ChiGjej3B3-7149</strain>
    </source>
</reference>
<dbReference type="EMBL" id="DVHH01000183">
    <property type="protein sequence ID" value="HIR55451.1"/>
    <property type="molecule type" value="Genomic_DNA"/>
</dbReference>